<dbReference type="AlphaFoldDB" id="A0A9D4DXF4"/>
<evidence type="ECO:0000313" key="2">
    <source>
        <dbReference type="Proteomes" id="UP000828390"/>
    </source>
</evidence>
<dbReference type="EMBL" id="JAIWYP010000009">
    <property type="protein sequence ID" value="KAH3768716.1"/>
    <property type="molecule type" value="Genomic_DNA"/>
</dbReference>
<reference evidence="1" key="2">
    <citation type="submission" date="2020-11" db="EMBL/GenBank/DDBJ databases">
        <authorList>
            <person name="McCartney M.A."/>
            <person name="Auch B."/>
            <person name="Kono T."/>
            <person name="Mallez S."/>
            <person name="Becker A."/>
            <person name="Gohl D.M."/>
            <person name="Silverstein K.A.T."/>
            <person name="Koren S."/>
            <person name="Bechman K.B."/>
            <person name="Herman A."/>
            <person name="Abrahante J.E."/>
            <person name="Garbe J."/>
        </authorList>
    </citation>
    <scope>NUCLEOTIDE SEQUENCE</scope>
    <source>
        <strain evidence="1">Duluth1</strain>
        <tissue evidence="1">Whole animal</tissue>
    </source>
</reference>
<organism evidence="1 2">
    <name type="scientific">Dreissena polymorpha</name>
    <name type="common">Zebra mussel</name>
    <name type="synonym">Mytilus polymorpha</name>
    <dbReference type="NCBI Taxonomy" id="45954"/>
    <lineage>
        <taxon>Eukaryota</taxon>
        <taxon>Metazoa</taxon>
        <taxon>Spiralia</taxon>
        <taxon>Lophotrochozoa</taxon>
        <taxon>Mollusca</taxon>
        <taxon>Bivalvia</taxon>
        <taxon>Autobranchia</taxon>
        <taxon>Heteroconchia</taxon>
        <taxon>Euheterodonta</taxon>
        <taxon>Imparidentia</taxon>
        <taxon>Neoheterodontei</taxon>
        <taxon>Myida</taxon>
        <taxon>Dreissenoidea</taxon>
        <taxon>Dreissenidae</taxon>
        <taxon>Dreissena</taxon>
    </lineage>
</organism>
<sequence length="80" mass="8908">IGQKMWPLECQRTNVNGWTDDGQRPVTKAHLSNQKQTQQCQLSSNVPTHITADKPQFQHVVGPHSGVAVSLKPPIHTWST</sequence>
<keyword evidence="2" id="KW-1185">Reference proteome</keyword>
<dbReference type="Proteomes" id="UP000828390">
    <property type="component" value="Unassembled WGS sequence"/>
</dbReference>
<protein>
    <submittedName>
        <fullName evidence="1">Uncharacterized protein</fullName>
    </submittedName>
</protein>
<name>A0A9D4DXF4_DREPO</name>
<accession>A0A9D4DXF4</accession>
<reference evidence="1" key="1">
    <citation type="journal article" date="2019" name="bioRxiv">
        <title>The Genome of the Zebra Mussel, Dreissena polymorpha: A Resource for Invasive Species Research.</title>
        <authorList>
            <person name="McCartney M.A."/>
            <person name="Auch B."/>
            <person name="Kono T."/>
            <person name="Mallez S."/>
            <person name="Zhang Y."/>
            <person name="Obille A."/>
            <person name="Becker A."/>
            <person name="Abrahante J.E."/>
            <person name="Garbe J."/>
            <person name="Badalamenti J.P."/>
            <person name="Herman A."/>
            <person name="Mangelson H."/>
            <person name="Liachko I."/>
            <person name="Sullivan S."/>
            <person name="Sone E.D."/>
            <person name="Koren S."/>
            <person name="Silverstein K.A.T."/>
            <person name="Beckman K.B."/>
            <person name="Gohl D.M."/>
        </authorList>
    </citation>
    <scope>NUCLEOTIDE SEQUENCE</scope>
    <source>
        <strain evidence="1">Duluth1</strain>
        <tissue evidence="1">Whole animal</tissue>
    </source>
</reference>
<evidence type="ECO:0000313" key="1">
    <source>
        <dbReference type="EMBL" id="KAH3768716.1"/>
    </source>
</evidence>
<proteinExistence type="predicted"/>
<feature type="non-terminal residue" evidence="1">
    <location>
        <position position="1"/>
    </location>
</feature>
<gene>
    <name evidence="1" type="ORF">DPMN_169933</name>
</gene>
<comment type="caution">
    <text evidence="1">The sequence shown here is derived from an EMBL/GenBank/DDBJ whole genome shotgun (WGS) entry which is preliminary data.</text>
</comment>